<dbReference type="Proteomes" id="UP000190449">
    <property type="component" value="Unassembled WGS sequence"/>
</dbReference>
<evidence type="ECO:0000313" key="1">
    <source>
        <dbReference type="EMBL" id="SKA12616.1"/>
    </source>
</evidence>
<proteinExistence type="predicted"/>
<name>A0A1T4R9X9_9BACT</name>
<dbReference type="EMBL" id="FUWU01000066">
    <property type="protein sequence ID" value="SKA12616.1"/>
    <property type="molecule type" value="Genomic_DNA"/>
</dbReference>
<dbReference type="STRING" id="28122.SAMN02745108_02613"/>
<accession>A0A1T4R9X9</accession>
<dbReference type="AlphaFoldDB" id="A0A1T4R9X9"/>
<evidence type="ECO:0000313" key="2">
    <source>
        <dbReference type="Proteomes" id="UP000190449"/>
    </source>
</evidence>
<reference evidence="1 2" key="1">
    <citation type="submission" date="2017-02" db="EMBL/GenBank/DDBJ databases">
        <authorList>
            <person name="Peterson S.W."/>
        </authorList>
    </citation>
    <scope>NUCLEOTIDE SEQUENCE [LARGE SCALE GENOMIC DNA]</scope>
    <source>
        <strain evidence="1 2">ATCC 43854</strain>
    </source>
</reference>
<protein>
    <submittedName>
        <fullName evidence="1">Uncharacterized protein</fullName>
    </submittedName>
</protein>
<organism evidence="1 2">
    <name type="scientific">Fibrobacter intestinalis</name>
    <dbReference type="NCBI Taxonomy" id="28122"/>
    <lineage>
        <taxon>Bacteria</taxon>
        <taxon>Pseudomonadati</taxon>
        <taxon>Fibrobacterota</taxon>
        <taxon>Fibrobacteria</taxon>
        <taxon>Fibrobacterales</taxon>
        <taxon>Fibrobacteraceae</taxon>
        <taxon>Fibrobacter</taxon>
    </lineage>
</organism>
<gene>
    <name evidence="1" type="ORF">SAMN02745108_02613</name>
</gene>
<dbReference type="RefSeq" id="WP_078777291.1">
    <property type="nucleotide sequence ID" value="NZ_FUWU01000066.1"/>
</dbReference>
<sequence length="191" mass="23393">MTRNNCWLPELNEFTKTSFTIESYKEYESSLYCTYKKDFWSNDLYFQGLKVQVRKSPIIDGYEESFVHFTCKNYENVQNREPDFRRCERLHWIRKFIENYQCKIRCVEDCGGIKYWEEPYKSTRRFHFLFEEERFLVVLEKRERYCLLITAFYLEYDHSLQKQLKHYHMYKKAEDAPFGGTSPETPSTTGR</sequence>